<dbReference type="GO" id="GO:0015074">
    <property type="term" value="P:DNA integration"/>
    <property type="evidence" value="ECO:0007669"/>
    <property type="project" value="UniProtKB-KW"/>
</dbReference>
<feature type="region of interest" description="Disordered" evidence="5">
    <location>
        <begin position="1"/>
        <end position="35"/>
    </location>
</feature>
<evidence type="ECO:0000313" key="7">
    <source>
        <dbReference type="EMBL" id="GAD65099.1"/>
    </source>
</evidence>
<evidence type="ECO:0000313" key="8">
    <source>
        <dbReference type="Proteomes" id="UP000016560"/>
    </source>
</evidence>
<keyword evidence="4" id="KW-0233">DNA recombination</keyword>
<gene>
    <name evidence="7" type="ORF">PA6_069_00030</name>
</gene>
<evidence type="ECO:0000259" key="6">
    <source>
        <dbReference type="PROSITE" id="PS51898"/>
    </source>
</evidence>
<dbReference type="InterPro" id="IPR010998">
    <property type="entry name" value="Integrase_recombinase_N"/>
</dbReference>
<organism evidence="7 8">
    <name type="scientific">Aquipseudomonas alcaligenes (strain ATCC 14909 / DSM 50342 / CCUG 1425 / JCM 20561 / NBRC 14159 / NCIMB 9945 / NCTC 10367 / 1577)</name>
    <name type="common">Pseudomonas alcaligenes</name>
    <dbReference type="NCBI Taxonomy" id="1215092"/>
    <lineage>
        <taxon>Bacteria</taxon>
        <taxon>Pseudomonadati</taxon>
        <taxon>Pseudomonadota</taxon>
        <taxon>Gammaproteobacteria</taxon>
        <taxon>Pseudomonadales</taxon>
        <taxon>Pseudomonadaceae</taxon>
        <taxon>Aquipseudomonas</taxon>
    </lineage>
</organism>
<evidence type="ECO:0000256" key="1">
    <source>
        <dbReference type="ARBA" id="ARBA00004496"/>
    </source>
</evidence>
<proteinExistence type="predicted"/>
<dbReference type="InterPro" id="IPR050090">
    <property type="entry name" value="Tyrosine_recombinase_XerCD"/>
</dbReference>
<keyword evidence="3" id="KW-0238">DNA-binding</keyword>
<dbReference type="Gene3D" id="1.10.443.10">
    <property type="entry name" value="Intergrase catalytic core"/>
    <property type="match status" value="1"/>
</dbReference>
<feature type="compositionally biased region" description="Polar residues" evidence="5">
    <location>
        <begin position="18"/>
        <end position="29"/>
    </location>
</feature>
<dbReference type="PANTHER" id="PTHR30349">
    <property type="entry name" value="PHAGE INTEGRASE-RELATED"/>
    <property type="match status" value="1"/>
</dbReference>
<evidence type="ECO:0000256" key="5">
    <source>
        <dbReference type="SAM" id="MobiDB-lite"/>
    </source>
</evidence>
<evidence type="ECO:0000256" key="2">
    <source>
        <dbReference type="ARBA" id="ARBA00022908"/>
    </source>
</evidence>
<comment type="caution">
    <text evidence="7">The sequence shown here is derived from an EMBL/GenBank/DDBJ whole genome shotgun (WGS) entry which is preliminary data.</text>
</comment>
<name>U3B5G6_AQUA1</name>
<dbReference type="GO" id="GO:0003677">
    <property type="term" value="F:DNA binding"/>
    <property type="evidence" value="ECO:0007669"/>
    <property type="project" value="UniProtKB-KW"/>
</dbReference>
<accession>U3B5G6</accession>
<dbReference type="PROSITE" id="PS51898">
    <property type="entry name" value="TYR_RECOMBINASE"/>
    <property type="match status" value="1"/>
</dbReference>
<dbReference type="eggNOG" id="COG4974">
    <property type="taxonomic scope" value="Bacteria"/>
</dbReference>
<comment type="subcellular location">
    <subcellularLocation>
        <location evidence="1">Cytoplasm</location>
    </subcellularLocation>
</comment>
<dbReference type="InterPro" id="IPR013762">
    <property type="entry name" value="Integrase-like_cat_sf"/>
</dbReference>
<reference evidence="7" key="1">
    <citation type="submission" date="2024-09" db="EMBL/GenBank/DDBJ databases">
        <title>Whole genome shotgun sequence of Pseudomonas alcaligenes NBRC 14159.</title>
        <authorList>
            <person name="Yoshida I."/>
            <person name="Hosoyama A."/>
            <person name="Tsuchikane K."/>
            <person name="Noguchi M."/>
            <person name="Hirakata S."/>
            <person name="Ando Y."/>
            <person name="Ohji S."/>
            <person name="Yamazoe A."/>
            <person name="Yamazaki S."/>
            <person name="Fujita N."/>
        </authorList>
    </citation>
    <scope>NUCLEOTIDE SEQUENCE</scope>
    <source>
        <strain evidence="7">NBRC 14159</strain>
    </source>
</reference>
<keyword evidence="8" id="KW-1185">Reference proteome</keyword>
<dbReference type="Proteomes" id="UP000016560">
    <property type="component" value="Unassembled WGS sequence"/>
</dbReference>
<keyword evidence="2" id="KW-0229">DNA integration</keyword>
<dbReference type="AlphaFoldDB" id="U3B5G6"/>
<dbReference type="EMBL" id="BATI01000069">
    <property type="protein sequence ID" value="GAD65099.1"/>
    <property type="molecule type" value="Genomic_DNA"/>
</dbReference>
<dbReference type="GO" id="GO:0006310">
    <property type="term" value="P:DNA recombination"/>
    <property type="evidence" value="ECO:0007669"/>
    <property type="project" value="UniProtKB-KW"/>
</dbReference>
<dbReference type="Gene3D" id="1.10.150.130">
    <property type="match status" value="1"/>
</dbReference>
<feature type="domain" description="Tyr recombinase" evidence="6">
    <location>
        <begin position="241"/>
        <end position="451"/>
    </location>
</feature>
<protein>
    <recommendedName>
        <fullName evidence="6">Tyr recombinase domain-containing protein</fullName>
    </recommendedName>
</protein>
<dbReference type="SUPFAM" id="SSF56349">
    <property type="entry name" value="DNA breaking-rejoining enzymes"/>
    <property type="match status" value="1"/>
</dbReference>
<sequence>MSGHDTMGSIATSFPELSGSQQHEASNSRPVGAPNLNIGPQPLFDTFEAFENSSASEYAADRPSIVDYIKLFEPTINAHQDYQYVRSFLTSYNGRETTFRSYRTQVERLLLWSWIKCGKSVTSLKRTDAEAFMQFCCQPDPDWIGDAVRQRFLLAEGVYSPNPQWRPFGSLSKKATRKVAAENMVELDTPQYAISAGSTRQVFAICSSFYKFLIEEEVPTGNPFKAIKQKSKWVSKESRKVTPKVLSRLQWDYVIETAELMANQDPKHERSLFILATLFAMYLRVSDIVGIADWKPTMGSFVKLKGTWWYEVTGKGNKEARVSVKDDYLNYLKRYRVSRNLTPLPSPGETTPLLVHLNGKAGLTDRHVRKIVQVIFDQALERMKSEGRDEDEYNELRSASLHWLRHTSATFDAPFREMKHLQADLRHENMSTTQDIYYEALDDERADSNRRLRIRD</sequence>
<dbReference type="GO" id="GO:0005737">
    <property type="term" value="C:cytoplasm"/>
    <property type="evidence" value="ECO:0007669"/>
    <property type="project" value="UniProtKB-SubCell"/>
</dbReference>
<evidence type="ECO:0000256" key="4">
    <source>
        <dbReference type="ARBA" id="ARBA00023172"/>
    </source>
</evidence>
<evidence type="ECO:0000256" key="3">
    <source>
        <dbReference type="ARBA" id="ARBA00023125"/>
    </source>
</evidence>
<dbReference type="InterPro" id="IPR002104">
    <property type="entry name" value="Integrase_catalytic"/>
</dbReference>
<dbReference type="PANTHER" id="PTHR30349:SF77">
    <property type="entry name" value="TYROSINE RECOMBINASE XERC"/>
    <property type="match status" value="1"/>
</dbReference>
<dbReference type="InterPro" id="IPR011010">
    <property type="entry name" value="DNA_brk_join_enz"/>
</dbReference>